<evidence type="ECO:0000256" key="1">
    <source>
        <dbReference type="ARBA" id="ARBA00006817"/>
    </source>
</evidence>
<gene>
    <name evidence="3" type="ORF">GCM10009765_67210</name>
</gene>
<comment type="similarity">
    <text evidence="1">Belongs to the AHA1 family.</text>
</comment>
<accession>A0ABP4UQS0</accession>
<dbReference type="Proteomes" id="UP001500618">
    <property type="component" value="Unassembled WGS sequence"/>
</dbReference>
<dbReference type="Gene3D" id="3.30.530.20">
    <property type="match status" value="1"/>
</dbReference>
<dbReference type="InterPro" id="IPR013538">
    <property type="entry name" value="ASHA1/2-like_C"/>
</dbReference>
<comment type="caution">
    <text evidence="3">The sequence shown here is derived from an EMBL/GenBank/DDBJ whole genome shotgun (WGS) entry which is preliminary data.</text>
</comment>
<keyword evidence="4" id="KW-1185">Reference proteome</keyword>
<proteinExistence type="inferred from homology"/>
<dbReference type="InterPro" id="IPR023393">
    <property type="entry name" value="START-like_dom_sf"/>
</dbReference>
<organism evidence="3 4">
    <name type="scientific">Fodinicola feengrottensis</name>
    <dbReference type="NCBI Taxonomy" id="435914"/>
    <lineage>
        <taxon>Bacteria</taxon>
        <taxon>Bacillati</taxon>
        <taxon>Actinomycetota</taxon>
        <taxon>Actinomycetes</taxon>
        <taxon>Mycobacteriales</taxon>
        <taxon>Fodinicola</taxon>
    </lineage>
</organism>
<sequence length="132" mass="14931">MVGETKDAGFEIGVSQTIPFPIAQVWEFLVSDAGVALWLGKGARLATEKGTPYATEDGTAGEIRSYHQQDRVRLTWRPRDWDHDTTVQVAVQATGDRTLLRFHQEWLADSAERVRQREHWQAVLESVVRALS</sequence>
<reference evidence="4" key="1">
    <citation type="journal article" date="2019" name="Int. J. Syst. Evol. Microbiol.">
        <title>The Global Catalogue of Microorganisms (GCM) 10K type strain sequencing project: providing services to taxonomists for standard genome sequencing and annotation.</title>
        <authorList>
            <consortium name="The Broad Institute Genomics Platform"/>
            <consortium name="The Broad Institute Genome Sequencing Center for Infectious Disease"/>
            <person name="Wu L."/>
            <person name="Ma J."/>
        </authorList>
    </citation>
    <scope>NUCLEOTIDE SEQUENCE [LARGE SCALE GENOMIC DNA]</scope>
    <source>
        <strain evidence="4">JCM 14718</strain>
    </source>
</reference>
<dbReference type="SUPFAM" id="SSF55961">
    <property type="entry name" value="Bet v1-like"/>
    <property type="match status" value="1"/>
</dbReference>
<dbReference type="EMBL" id="BAAANY010000032">
    <property type="protein sequence ID" value="GAA1708209.1"/>
    <property type="molecule type" value="Genomic_DNA"/>
</dbReference>
<name>A0ABP4UQS0_9ACTN</name>
<feature type="domain" description="Activator of Hsp90 ATPase homologue 1/2-like C-terminal" evidence="2">
    <location>
        <begin position="20"/>
        <end position="129"/>
    </location>
</feature>
<evidence type="ECO:0000259" key="2">
    <source>
        <dbReference type="Pfam" id="PF08327"/>
    </source>
</evidence>
<evidence type="ECO:0000313" key="3">
    <source>
        <dbReference type="EMBL" id="GAA1708209.1"/>
    </source>
</evidence>
<protein>
    <submittedName>
        <fullName evidence="3">SRPBCC domain-containing protein</fullName>
    </submittedName>
</protein>
<evidence type="ECO:0000313" key="4">
    <source>
        <dbReference type="Proteomes" id="UP001500618"/>
    </source>
</evidence>
<dbReference type="CDD" id="cd07814">
    <property type="entry name" value="SRPBCC_CalC_Aha1-like"/>
    <property type="match status" value="1"/>
</dbReference>
<dbReference type="RefSeq" id="WP_344314290.1">
    <property type="nucleotide sequence ID" value="NZ_BAAANY010000032.1"/>
</dbReference>
<dbReference type="Pfam" id="PF08327">
    <property type="entry name" value="AHSA1"/>
    <property type="match status" value="1"/>
</dbReference>